<dbReference type="Proteomes" id="UP001329430">
    <property type="component" value="Chromosome 1"/>
</dbReference>
<gene>
    <name evidence="2" type="ORF">RI129_000327</name>
</gene>
<feature type="compositionally biased region" description="Basic residues" evidence="1">
    <location>
        <begin position="325"/>
        <end position="335"/>
    </location>
</feature>
<feature type="region of interest" description="Disordered" evidence="1">
    <location>
        <begin position="222"/>
        <end position="366"/>
    </location>
</feature>
<organism evidence="2 3">
    <name type="scientific">Pyrocoelia pectoralis</name>
    <dbReference type="NCBI Taxonomy" id="417401"/>
    <lineage>
        <taxon>Eukaryota</taxon>
        <taxon>Metazoa</taxon>
        <taxon>Ecdysozoa</taxon>
        <taxon>Arthropoda</taxon>
        <taxon>Hexapoda</taxon>
        <taxon>Insecta</taxon>
        <taxon>Pterygota</taxon>
        <taxon>Neoptera</taxon>
        <taxon>Endopterygota</taxon>
        <taxon>Coleoptera</taxon>
        <taxon>Polyphaga</taxon>
        <taxon>Elateriformia</taxon>
        <taxon>Elateroidea</taxon>
        <taxon>Lampyridae</taxon>
        <taxon>Lampyrinae</taxon>
        <taxon>Pyrocoelia</taxon>
    </lineage>
</organism>
<feature type="compositionally biased region" description="Basic and acidic residues" evidence="1">
    <location>
        <begin position="222"/>
        <end position="239"/>
    </location>
</feature>
<evidence type="ECO:0000313" key="3">
    <source>
        <dbReference type="Proteomes" id="UP001329430"/>
    </source>
</evidence>
<dbReference type="AlphaFoldDB" id="A0AAN7ZVV9"/>
<feature type="compositionally biased region" description="Low complexity" evidence="1">
    <location>
        <begin position="241"/>
        <end position="250"/>
    </location>
</feature>
<keyword evidence="3" id="KW-1185">Reference proteome</keyword>
<dbReference type="EMBL" id="JAVRBK010000001">
    <property type="protein sequence ID" value="KAK5649298.1"/>
    <property type="molecule type" value="Genomic_DNA"/>
</dbReference>
<sequence length="366" mass="43784">MDFNLDVRLKQLDSLEHYISSSRDKVNSVLNCLKWNVKDLLKDNQLIKCSVDPNHRVHINSSDEHIHKCSIRKEGYRIDEDFLSEPLHNAKSSIFIDDHMKIDVLSKAHRTSSSFKSGWNGQDPDPKTSDRLMSTFSSDERLVLYDYALANTEGPPKPPEFKMYEPPKQQTDNLTYEELLVLERDIKRRRAKYKGVFTNHKNYTEVLREIINGQMELQTSGEELKPDVNEDGNNEEKIVSKRSSVVSHSSSKTDDSKSNRDYDLNHKDYDHHSRDYDRHSRDDDRHSRDDDRHSKDYNHSKDYDHHSKDDDRDSKDYDHHSKDYNRHHRRRRDHYKHYDDRRFERNKHEKSRFSDSRRENHKSFKR</sequence>
<evidence type="ECO:0000256" key="1">
    <source>
        <dbReference type="SAM" id="MobiDB-lite"/>
    </source>
</evidence>
<accession>A0AAN7ZVV9</accession>
<protein>
    <recommendedName>
        <fullName evidence="4">CHHC U11-48K-type domain-containing protein</fullName>
    </recommendedName>
</protein>
<reference evidence="2 3" key="1">
    <citation type="journal article" date="2024" name="Insects">
        <title>An Improved Chromosome-Level Genome Assembly of the Firefly Pyrocoelia pectoralis.</title>
        <authorList>
            <person name="Fu X."/>
            <person name="Meyer-Rochow V.B."/>
            <person name="Ballantyne L."/>
            <person name="Zhu X."/>
        </authorList>
    </citation>
    <scope>NUCLEOTIDE SEQUENCE [LARGE SCALE GENOMIC DNA]</scope>
    <source>
        <strain evidence="2">XCY_ONT2</strain>
    </source>
</reference>
<feature type="compositionally biased region" description="Basic and acidic residues" evidence="1">
    <location>
        <begin position="336"/>
        <end position="366"/>
    </location>
</feature>
<proteinExistence type="predicted"/>
<comment type="caution">
    <text evidence="2">The sequence shown here is derived from an EMBL/GenBank/DDBJ whole genome shotgun (WGS) entry which is preliminary data.</text>
</comment>
<name>A0AAN7ZVV9_9COLE</name>
<feature type="compositionally biased region" description="Basic and acidic residues" evidence="1">
    <location>
        <begin position="251"/>
        <end position="324"/>
    </location>
</feature>
<evidence type="ECO:0008006" key="4">
    <source>
        <dbReference type="Google" id="ProtNLM"/>
    </source>
</evidence>
<evidence type="ECO:0000313" key="2">
    <source>
        <dbReference type="EMBL" id="KAK5649298.1"/>
    </source>
</evidence>